<dbReference type="AlphaFoldDB" id="A0A3E4QWJ1"/>
<feature type="domain" description="ATP-grasp" evidence="2">
    <location>
        <begin position="125"/>
        <end position="324"/>
    </location>
</feature>
<sequence>MVRISHDASILPVILGGDIGAYAIGREFHEAYGCKAISLIQEPIGIIKHSRIFEHVRCTTTEPEEICDHVRRIAVRNRDKTVVLITNSEPCIPAVNAAKAQIEGIVSPTPSAEVIAQVSNKNRFNELCRAHGLDTPATELVRLAGNEPIAPSKIAFPLVAKPAYSPEYASFINMGFKKVYFIERQEQLDDLWAKLRDAGFAGNFLVQELIGGDDTYMDSVTLYIDSHGKTTMFGGAQVLLEDHAPSMLGNPVAMITQPMDDVWDKCAHMLTSIGYRGFANFDIKRDPATGRRLFLEVNPRIGRNSFYNCAAGANPMAFCVEDLVCGQDVEPVRITNEILYSLVPTRLLRRYVRDPELLARVDRLVSQNRVFDPQRYAADRSLRRMVDVELTENNQYRKFARYYPEPTETSF</sequence>
<protein>
    <submittedName>
        <fullName evidence="3">ATP-grasp domain-containing protein</fullName>
    </submittedName>
</protein>
<dbReference type="SUPFAM" id="SSF56059">
    <property type="entry name" value="Glutathione synthetase ATP-binding domain-like"/>
    <property type="match status" value="1"/>
</dbReference>
<evidence type="ECO:0000259" key="2">
    <source>
        <dbReference type="PROSITE" id="PS50975"/>
    </source>
</evidence>
<dbReference type="Proteomes" id="UP000260943">
    <property type="component" value="Unassembled WGS sequence"/>
</dbReference>
<dbReference type="InterPro" id="IPR005479">
    <property type="entry name" value="CPAse_ATP-bd"/>
</dbReference>
<dbReference type="PROSITE" id="PS50975">
    <property type="entry name" value="ATP_GRASP"/>
    <property type="match status" value="1"/>
</dbReference>
<comment type="caution">
    <text evidence="3">The sequence shown here is derived from an EMBL/GenBank/DDBJ whole genome shotgun (WGS) entry which is preliminary data.</text>
</comment>
<reference evidence="3 4" key="1">
    <citation type="submission" date="2018-08" db="EMBL/GenBank/DDBJ databases">
        <title>A genome reference for cultivated species of the human gut microbiota.</title>
        <authorList>
            <person name="Zou Y."/>
            <person name="Xue W."/>
            <person name="Luo G."/>
        </authorList>
    </citation>
    <scope>NUCLEOTIDE SEQUENCE [LARGE SCALE GENOMIC DNA]</scope>
    <source>
        <strain evidence="3 4">TF08-14</strain>
    </source>
</reference>
<dbReference type="PROSITE" id="PS00867">
    <property type="entry name" value="CPSASE_2"/>
    <property type="match status" value="1"/>
</dbReference>
<evidence type="ECO:0000313" key="4">
    <source>
        <dbReference type="Proteomes" id="UP000260943"/>
    </source>
</evidence>
<dbReference type="GO" id="GO:0046872">
    <property type="term" value="F:metal ion binding"/>
    <property type="evidence" value="ECO:0007669"/>
    <property type="project" value="InterPro"/>
</dbReference>
<dbReference type="EMBL" id="QSRJ01000002">
    <property type="protein sequence ID" value="RGL11606.1"/>
    <property type="molecule type" value="Genomic_DNA"/>
</dbReference>
<evidence type="ECO:0000256" key="1">
    <source>
        <dbReference type="PROSITE-ProRule" id="PRU00409"/>
    </source>
</evidence>
<keyword evidence="1" id="KW-0547">Nucleotide-binding</keyword>
<keyword evidence="1" id="KW-0067">ATP-binding</keyword>
<dbReference type="InterPro" id="IPR011761">
    <property type="entry name" value="ATP-grasp"/>
</dbReference>
<organism evidence="3 4">
    <name type="scientific">Collinsella tanakaei</name>
    <dbReference type="NCBI Taxonomy" id="626935"/>
    <lineage>
        <taxon>Bacteria</taxon>
        <taxon>Bacillati</taxon>
        <taxon>Actinomycetota</taxon>
        <taxon>Coriobacteriia</taxon>
        <taxon>Coriobacteriales</taxon>
        <taxon>Coriobacteriaceae</taxon>
        <taxon>Collinsella</taxon>
    </lineage>
</organism>
<gene>
    <name evidence="3" type="ORF">DXC81_02090</name>
</gene>
<proteinExistence type="predicted"/>
<dbReference type="Gene3D" id="3.30.470.20">
    <property type="entry name" value="ATP-grasp fold, B domain"/>
    <property type="match status" value="1"/>
</dbReference>
<dbReference type="GO" id="GO:0005524">
    <property type="term" value="F:ATP binding"/>
    <property type="evidence" value="ECO:0007669"/>
    <property type="project" value="UniProtKB-UniRule"/>
</dbReference>
<name>A0A3E4QWJ1_9ACTN</name>
<dbReference type="RefSeq" id="WP_117678963.1">
    <property type="nucleotide sequence ID" value="NZ_QSRJ01000002.1"/>
</dbReference>
<accession>A0A3E4QWJ1</accession>
<evidence type="ECO:0000313" key="3">
    <source>
        <dbReference type="EMBL" id="RGL11606.1"/>
    </source>
</evidence>